<evidence type="ECO:0000256" key="5">
    <source>
        <dbReference type="ARBA" id="ARBA00022741"/>
    </source>
</evidence>
<keyword evidence="4 9" id="KW-0812">Transmembrane</keyword>
<keyword evidence="2" id="KW-1003">Cell membrane</keyword>
<keyword evidence="3" id="KW-0997">Cell inner membrane</keyword>
<dbReference type="SMART" id="SM00382">
    <property type="entry name" value="AAA"/>
    <property type="match status" value="1"/>
</dbReference>
<organism evidence="12 13">
    <name type="scientific">Burkholderia gladioli (strain BSR3)</name>
    <dbReference type="NCBI Taxonomy" id="999541"/>
    <lineage>
        <taxon>Bacteria</taxon>
        <taxon>Pseudomonadati</taxon>
        <taxon>Pseudomonadota</taxon>
        <taxon>Betaproteobacteria</taxon>
        <taxon>Burkholderiales</taxon>
        <taxon>Burkholderiaceae</taxon>
        <taxon>Burkholderia</taxon>
    </lineage>
</organism>
<dbReference type="Gene3D" id="1.20.1560.10">
    <property type="entry name" value="ABC transporter type 1, transmembrane domain"/>
    <property type="match status" value="1"/>
</dbReference>
<feature type="transmembrane region" description="Helical" evidence="9">
    <location>
        <begin position="66"/>
        <end position="89"/>
    </location>
</feature>
<evidence type="ECO:0000256" key="4">
    <source>
        <dbReference type="ARBA" id="ARBA00022692"/>
    </source>
</evidence>
<proteinExistence type="predicted"/>
<dbReference type="CDD" id="cd03228">
    <property type="entry name" value="ABCC_MRP_Like"/>
    <property type="match status" value="1"/>
</dbReference>
<evidence type="ECO:0000259" key="11">
    <source>
        <dbReference type="PROSITE" id="PS50929"/>
    </source>
</evidence>
<dbReference type="InterPro" id="IPR017871">
    <property type="entry name" value="ABC_transporter-like_CS"/>
</dbReference>
<dbReference type="InterPro" id="IPR003593">
    <property type="entry name" value="AAA+_ATPase"/>
</dbReference>
<evidence type="ECO:0000313" key="12">
    <source>
        <dbReference type="EMBL" id="AEA61658.1"/>
    </source>
</evidence>
<evidence type="ECO:0000256" key="7">
    <source>
        <dbReference type="ARBA" id="ARBA00022989"/>
    </source>
</evidence>
<dbReference type="AlphaFoldDB" id="F2LFM4"/>
<dbReference type="STRING" id="999541.bgla_1g30470"/>
<feature type="domain" description="ABC transmembrane type-1" evidence="11">
    <location>
        <begin position="29"/>
        <end position="308"/>
    </location>
</feature>
<evidence type="ECO:0000256" key="2">
    <source>
        <dbReference type="ARBA" id="ARBA00022475"/>
    </source>
</evidence>
<feature type="transmembrane region" description="Helical" evidence="9">
    <location>
        <begin position="142"/>
        <end position="163"/>
    </location>
</feature>
<evidence type="ECO:0000259" key="10">
    <source>
        <dbReference type="PROSITE" id="PS50893"/>
    </source>
</evidence>
<dbReference type="PANTHER" id="PTHR43394:SF1">
    <property type="entry name" value="ATP-BINDING CASSETTE SUB-FAMILY B MEMBER 10, MITOCHONDRIAL"/>
    <property type="match status" value="1"/>
</dbReference>
<dbReference type="InterPro" id="IPR036640">
    <property type="entry name" value="ABC1_TM_sf"/>
</dbReference>
<name>F2LFM4_BURGS</name>
<feature type="domain" description="ABC transporter" evidence="10">
    <location>
        <begin position="344"/>
        <end position="576"/>
    </location>
</feature>
<evidence type="ECO:0000256" key="1">
    <source>
        <dbReference type="ARBA" id="ARBA00004651"/>
    </source>
</evidence>
<dbReference type="InterPro" id="IPR027417">
    <property type="entry name" value="P-loop_NTPase"/>
</dbReference>
<evidence type="ECO:0000256" key="8">
    <source>
        <dbReference type="ARBA" id="ARBA00023136"/>
    </source>
</evidence>
<dbReference type="SUPFAM" id="SSF90123">
    <property type="entry name" value="ABC transporter transmembrane region"/>
    <property type="match status" value="1"/>
</dbReference>
<evidence type="ECO:0000256" key="9">
    <source>
        <dbReference type="SAM" id="Phobius"/>
    </source>
</evidence>
<dbReference type="eggNOG" id="COG1132">
    <property type="taxonomic scope" value="Bacteria"/>
</dbReference>
<evidence type="ECO:0000313" key="13">
    <source>
        <dbReference type="Proteomes" id="UP000008316"/>
    </source>
</evidence>
<feature type="transmembrane region" description="Helical" evidence="9">
    <location>
        <begin position="254"/>
        <end position="273"/>
    </location>
</feature>
<feature type="transmembrane region" description="Helical" evidence="9">
    <location>
        <begin position="285"/>
        <end position="306"/>
    </location>
</feature>
<dbReference type="EMBL" id="CP002599">
    <property type="protein sequence ID" value="AEA61658.1"/>
    <property type="molecule type" value="Genomic_DNA"/>
</dbReference>
<dbReference type="PANTHER" id="PTHR43394">
    <property type="entry name" value="ATP-DEPENDENT PERMEASE MDL1, MITOCHONDRIAL"/>
    <property type="match status" value="1"/>
</dbReference>
<dbReference type="KEGG" id="bgd:bgla_1g30470"/>
<evidence type="ECO:0000256" key="3">
    <source>
        <dbReference type="ARBA" id="ARBA00022519"/>
    </source>
</evidence>
<dbReference type="Pfam" id="PF00005">
    <property type="entry name" value="ABC_tran"/>
    <property type="match status" value="1"/>
</dbReference>
<keyword evidence="13" id="KW-1185">Reference proteome</keyword>
<dbReference type="InterPro" id="IPR011527">
    <property type="entry name" value="ABC1_TM_dom"/>
</dbReference>
<sequence>MSLRETRTMRSIMTTMWSEGGNARLYICGGILLELLSQALMVANPIFLKKCVDLLTTDPSNTTRSLIYVILFAISWVAVSILSFAVLGFTDRIVNNVYHTVLLKSSAAQIPQIALGNTMDSAQLQGDLERLPYSLGLVIEGIMWKIIPIIIQAVIAAGVIFYLMPAKYSIVLTITLIAYGLFSYLSAKEHETSSLSTNQAMAELSMTLGDTLKNPMRIISNGTLTKEVNNISNKSKIRTMESWRRSGLLVKMALYQYTAIGIGLVALFAMCAIDLSNSHIKISDFVLLQAYAFQFAILLGSFGFLLRQAGPAFENINTVFSLSTDARPPSTGTTETSTIDHKGIFINEISFQRNEKISIKALSFSLEMGKIYSFVGKNGSGKSTIAKIVAGIITPDSGQVFLNGTSIESIPPEKRHDFSLYIPQSTSLFNRTILENITYPPAKISEEEAQSCLRTLRFHDNPGQIDLSVVVSESGINLSGGQIKKIEICRALHMESKLLILDEITAGLDHASEDLAFNMIKDRFSKRNTVVFITHSADIAKKSDQVVYIKNGEISAIGHHDDLLSEFQEYREYWLAEKRQDNLHISLE</sequence>
<dbReference type="HOGENOM" id="CLU_000604_84_1_4"/>
<dbReference type="GO" id="GO:0005886">
    <property type="term" value="C:plasma membrane"/>
    <property type="evidence" value="ECO:0007669"/>
    <property type="project" value="UniProtKB-SubCell"/>
</dbReference>
<dbReference type="GO" id="GO:0016887">
    <property type="term" value="F:ATP hydrolysis activity"/>
    <property type="evidence" value="ECO:0007669"/>
    <property type="project" value="InterPro"/>
</dbReference>
<dbReference type="GO" id="GO:0015421">
    <property type="term" value="F:ABC-type oligopeptide transporter activity"/>
    <property type="evidence" value="ECO:0007669"/>
    <property type="project" value="TreeGrafter"/>
</dbReference>
<protein>
    <submittedName>
        <fullName evidence="12">ABC transporter, ATP-binding protein, putative</fullName>
    </submittedName>
</protein>
<keyword evidence="7 9" id="KW-1133">Transmembrane helix</keyword>
<accession>F2LFM4</accession>
<feature type="transmembrane region" description="Helical" evidence="9">
    <location>
        <begin position="23"/>
        <end position="46"/>
    </location>
</feature>
<dbReference type="InterPro" id="IPR003439">
    <property type="entry name" value="ABC_transporter-like_ATP-bd"/>
</dbReference>
<evidence type="ECO:0000256" key="6">
    <source>
        <dbReference type="ARBA" id="ARBA00022840"/>
    </source>
</evidence>
<reference evidence="12 13" key="1">
    <citation type="journal article" date="2011" name="J. Bacteriol.">
        <title>Complete genome sequence of Burkholderia gladioli BSR3.</title>
        <authorList>
            <person name="Seo Y.S."/>
            <person name="Lim J."/>
            <person name="Choi B.S."/>
            <person name="Kim H."/>
            <person name="Goo E."/>
            <person name="Lee B."/>
            <person name="Lim J.S."/>
            <person name="Choi I.Y."/>
            <person name="Moon J.S."/>
            <person name="Kim J."/>
            <person name="Hwang I."/>
        </authorList>
    </citation>
    <scope>NUCLEOTIDE SEQUENCE [LARGE SCALE GENOMIC DNA]</scope>
    <source>
        <strain evidence="12 13">BSR3</strain>
    </source>
</reference>
<dbReference type="GO" id="GO:0005524">
    <property type="term" value="F:ATP binding"/>
    <property type="evidence" value="ECO:0007669"/>
    <property type="project" value="UniProtKB-KW"/>
</dbReference>
<dbReference type="Gene3D" id="3.40.50.300">
    <property type="entry name" value="P-loop containing nucleotide triphosphate hydrolases"/>
    <property type="match status" value="1"/>
</dbReference>
<dbReference type="InterPro" id="IPR039421">
    <property type="entry name" value="Type_1_exporter"/>
</dbReference>
<keyword evidence="8 9" id="KW-0472">Membrane</keyword>
<feature type="transmembrane region" description="Helical" evidence="9">
    <location>
        <begin position="170"/>
        <end position="187"/>
    </location>
</feature>
<gene>
    <name evidence="12" type="ordered locus">bgla_1g30470</name>
</gene>
<comment type="subcellular location">
    <subcellularLocation>
        <location evidence="1">Cell membrane</location>
        <topology evidence="1">Multi-pass membrane protein</topology>
    </subcellularLocation>
</comment>
<keyword evidence="5" id="KW-0547">Nucleotide-binding</keyword>
<dbReference type="PROSITE" id="PS50929">
    <property type="entry name" value="ABC_TM1F"/>
    <property type="match status" value="1"/>
</dbReference>
<dbReference type="PROSITE" id="PS50893">
    <property type="entry name" value="ABC_TRANSPORTER_2"/>
    <property type="match status" value="1"/>
</dbReference>
<dbReference type="Proteomes" id="UP000008316">
    <property type="component" value="Chromosome 1"/>
</dbReference>
<dbReference type="SUPFAM" id="SSF52540">
    <property type="entry name" value="P-loop containing nucleoside triphosphate hydrolases"/>
    <property type="match status" value="1"/>
</dbReference>
<keyword evidence="6 12" id="KW-0067">ATP-binding</keyword>
<dbReference type="PROSITE" id="PS00211">
    <property type="entry name" value="ABC_TRANSPORTER_1"/>
    <property type="match status" value="1"/>
</dbReference>